<evidence type="ECO:0000313" key="2">
    <source>
        <dbReference type="EnsemblPlants" id="TraesCS6D02G379400.1.cds1"/>
    </source>
</evidence>
<reference evidence="2" key="2">
    <citation type="submission" date="2018-10" db="UniProtKB">
        <authorList>
            <consortium name="EnsemblPlants"/>
        </authorList>
    </citation>
    <scope>IDENTIFICATION</scope>
</reference>
<dbReference type="Gramene" id="TraesWEE_scaffold_058328_01G000100.1">
    <property type="protein sequence ID" value="TraesWEE_scaffold_058328_01G000100.1"/>
    <property type="gene ID" value="TraesWEE_scaffold_058328_01G000100"/>
</dbReference>
<dbReference type="Gramene" id="TraesLDM6D03G03798330.1">
    <property type="protein sequence ID" value="TraesLDM6D03G03798330.1.CDS1"/>
    <property type="gene ID" value="TraesLDM6D03G03798330"/>
</dbReference>
<dbReference type="AlphaFoldDB" id="A0A3B6QP75"/>
<evidence type="ECO:0008006" key="4">
    <source>
        <dbReference type="Google" id="ProtNLM"/>
    </source>
</evidence>
<dbReference type="EnsemblPlants" id="TraesCS6D02G379400.1">
    <property type="protein sequence ID" value="TraesCS6D02G379400.1.cds1"/>
    <property type="gene ID" value="TraesCS6D02G379400"/>
</dbReference>
<reference evidence="2" key="1">
    <citation type="submission" date="2018-08" db="EMBL/GenBank/DDBJ databases">
        <authorList>
            <person name="Rossello M."/>
        </authorList>
    </citation>
    <scope>NUCLEOTIDE SEQUENCE [LARGE SCALE GENOMIC DNA]</scope>
    <source>
        <strain evidence="2">cv. Chinese Spring</strain>
    </source>
</reference>
<dbReference type="PANTHER" id="PTHR33085">
    <property type="entry name" value="OS12G0113100 PROTEIN-RELATED"/>
    <property type="match status" value="1"/>
</dbReference>
<organism evidence="2">
    <name type="scientific">Triticum aestivum</name>
    <name type="common">Wheat</name>
    <dbReference type="NCBI Taxonomy" id="4565"/>
    <lineage>
        <taxon>Eukaryota</taxon>
        <taxon>Viridiplantae</taxon>
        <taxon>Streptophyta</taxon>
        <taxon>Embryophyta</taxon>
        <taxon>Tracheophyta</taxon>
        <taxon>Spermatophyta</taxon>
        <taxon>Magnoliopsida</taxon>
        <taxon>Liliopsida</taxon>
        <taxon>Poales</taxon>
        <taxon>Poaceae</taxon>
        <taxon>BOP clade</taxon>
        <taxon>Pooideae</taxon>
        <taxon>Triticodae</taxon>
        <taxon>Triticeae</taxon>
        <taxon>Triticinae</taxon>
        <taxon>Triticum</taxon>
    </lineage>
</organism>
<dbReference type="Gramene" id="TraesARI6D03G03765260.1">
    <property type="protein sequence ID" value="TraesARI6D03G03765260.1.CDS1"/>
    <property type="gene ID" value="TraesARI6D03G03765260"/>
</dbReference>
<name>A0A3B6QP75_WHEAT</name>
<dbReference type="PANTHER" id="PTHR33085:SF77">
    <property type="entry name" value="DUF1618 DOMAIN-CONTAINING PROTEIN"/>
    <property type="match status" value="1"/>
</dbReference>
<dbReference type="Gramene" id="TraesMAC6D03G03792510.1">
    <property type="protein sequence ID" value="TraesMAC6D03G03792510.1.CDS1"/>
    <property type="gene ID" value="TraesMAC6D03G03792510"/>
</dbReference>
<dbReference type="Gramene" id="TraesCS6D03G0875200.1">
    <property type="protein sequence ID" value="TraesCS6D03G0875200.1.CDS1"/>
    <property type="gene ID" value="TraesCS6D03G0875200"/>
</dbReference>
<proteinExistence type="predicted"/>
<dbReference type="Gramene" id="TraesSTA6D03G03787230.1">
    <property type="protein sequence ID" value="TraesSTA6D03G03787230.1.CDS1"/>
    <property type="gene ID" value="TraesSTA6D03G03787230"/>
</dbReference>
<evidence type="ECO:0000313" key="3">
    <source>
        <dbReference type="Proteomes" id="UP000019116"/>
    </source>
</evidence>
<dbReference type="Proteomes" id="UP000019116">
    <property type="component" value="Chromosome 6D"/>
</dbReference>
<sequence>MSIGRSISAGQRHRTRVFVVAQDSGEVGNLVFKINLKHLFSPSPSPSQPEAEEEEPHAQAQPEAVACFKQIDQFESMAFAASASGDVIVAANYADSGRTLIYDAAAGGVSPGPEMRSVKHHLFLVPVGDRMFFAMSAYSRLDFPRGGPWFEALQQQPLPCGGGGRWAWSALPDLPGIARGRREDVRAYFVAGARVWISLHLQGTYSFDTARQRWRKEGAWELPVEGRAFLVPDFLGSGRRLLFGICSSWGNRHFCAVDMDARPPAILRSWPEARPTVAWAAGYVGCSFLPQVSYFGCGRFCISMTNQTNEENRRSVVSFKAVEVTAELQLIERRSSLYLMPQSSRGSPANVI</sequence>
<evidence type="ECO:0000256" key="1">
    <source>
        <dbReference type="SAM" id="MobiDB-lite"/>
    </source>
</evidence>
<dbReference type="Gramene" id="TraesCS6D02G379400.1">
    <property type="protein sequence ID" value="TraesCS6D02G379400.1.cds1"/>
    <property type="gene ID" value="TraesCS6D02G379400"/>
</dbReference>
<dbReference type="InterPro" id="IPR012871">
    <property type="entry name" value="DUF1668_ORYSA"/>
</dbReference>
<keyword evidence="3" id="KW-1185">Reference proteome</keyword>
<dbReference type="Pfam" id="PF07893">
    <property type="entry name" value="DUF1668"/>
    <property type="match status" value="1"/>
</dbReference>
<feature type="region of interest" description="Disordered" evidence="1">
    <location>
        <begin position="42"/>
        <end position="61"/>
    </location>
</feature>
<protein>
    <recommendedName>
        <fullName evidence="4">DUF295 domain-containing protein</fullName>
    </recommendedName>
</protein>
<dbReference type="Gramene" id="TraesJUL6D03G03827410.1">
    <property type="protein sequence ID" value="TraesJUL6D03G03827410.1.CDS1"/>
    <property type="gene ID" value="TraesJUL6D03G03827410"/>
</dbReference>
<dbReference type="Gramene" id="TraesSYM6D03G03741900.1">
    <property type="protein sequence ID" value="TraesSYM6D03G03741900.1.CDS1"/>
    <property type="gene ID" value="TraesSYM6D03G03741900"/>
</dbReference>
<accession>A0A3B6QP75</accession>
<dbReference type="Gramene" id="TraesNOR6D03G03835040.1">
    <property type="protein sequence ID" value="TraesNOR6D03G03835040.1.CDS1"/>
    <property type="gene ID" value="TraesNOR6D03G03835040"/>
</dbReference>
<dbReference type="Gramene" id="TraesLAC6D03G03744970.1">
    <property type="protein sequence ID" value="TraesLAC6D03G03744970.1.CDS1"/>
    <property type="gene ID" value="TraesLAC6D03G03744970"/>
</dbReference>